<organism evidence="2 3">
    <name type="scientific">Cicer arietinum</name>
    <name type="common">Chickpea</name>
    <name type="synonym">Garbanzo</name>
    <dbReference type="NCBI Taxonomy" id="3827"/>
    <lineage>
        <taxon>Eukaryota</taxon>
        <taxon>Viridiplantae</taxon>
        <taxon>Streptophyta</taxon>
        <taxon>Embryophyta</taxon>
        <taxon>Tracheophyta</taxon>
        <taxon>Spermatophyta</taxon>
        <taxon>Magnoliopsida</taxon>
        <taxon>eudicotyledons</taxon>
        <taxon>Gunneridae</taxon>
        <taxon>Pentapetalae</taxon>
        <taxon>rosids</taxon>
        <taxon>fabids</taxon>
        <taxon>Fabales</taxon>
        <taxon>Fabaceae</taxon>
        <taxon>Papilionoideae</taxon>
        <taxon>50 kb inversion clade</taxon>
        <taxon>NPAAA clade</taxon>
        <taxon>Hologalegina</taxon>
        <taxon>IRL clade</taxon>
        <taxon>Cicereae</taxon>
        <taxon>Cicer</taxon>
    </lineage>
</organism>
<dbReference type="OrthoDB" id="8062037at2759"/>
<dbReference type="GO" id="GO:0005634">
    <property type="term" value="C:nucleus"/>
    <property type="evidence" value="ECO:0007669"/>
    <property type="project" value="TreeGrafter"/>
</dbReference>
<keyword evidence="2" id="KW-1185">Reference proteome</keyword>
<dbReference type="SUPFAM" id="SSF81383">
    <property type="entry name" value="F-box domain"/>
    <property type="match status" value="1"/>
</dbReference>
<protein>
    <submittedName>
        <fullName evidence="3">Probable F-box protein At3g61730</fullName>
    </submittedName>
</protein>
<proteinExistence type="predicted"/>
<evidence type="ECO:0000256" key="1">
    <source>
        <dbReference type="SAM" id="MobiDB-lite"/>
    </source>
</evidence>
<dbReference type="KEGG" id="cam:101500285"/>
<name>A0A1S2YVP8_CICAR</name>
<evidence type="ECO:0000313" key="2">
    <source>
        <dbReference type="Proteomes" id="UP000087171"/>
    </source>
</evidence>
<dbReference type="GeneID" id="101500285"/>
<dbReference type="eggNOG" id="ENOG502QV89">
    <property type="taxonomic scope" value="Eukaryota"/>
</dbReference>
<dbReference type="PaxDb" id="3827-XP_004510686.1"/>
<dbReference type="PANTHER" id="PTHR47149:SF1">
    <property type="entry name" value="F-BOX PROTEIN RMF"/>
    <property type="match status" value="1"/>
</dbReference>
<accession>A0A1S2YVP8</accession>
<reference evidence="2" key="1">
    <citation type="journal article" date="2013" name="Nat. Biotechnol.">
        <title>Draft genome sequence of chickpea (Cicer arietinum) provides a resource for trait improvement.</title>
        <authorList>
            <person name="Varshney R.K."/>
            <person name="Song C."/>
            <person name="Saxena R.K."/>
            <person name="Azam S."/>
            <person name="Yu S."/>
            <person name="Sharpe A.G."/>
            <person name="Cannon S."/>
            <person name="Baek J."/>
            <person name="Rosen B.D."/>
            <person name="Tar'an B."/>
            <person name="Millan T."/>
            <person name="Zhang X."/>
            <person name="Ramsay L.D."/>
            <person name="Iwata A."/>
            <person name="Wang Y."/>
            <person name="Nelson W."/>
            <person name="Farmer A.D."/>
            <person name="Gaur P.M."/>
            <person name="Soderlund C."/>
            <person name="Penmetsa R.V."/>
            <person name="Xu C."/>
            <person name="Bharti A.K."/>
            <person name="He W."/>
            <person name="Winter P."/>
            <person name="Zhao S."/>
            <person name="Hane J.K."/>
            <person name="Carrasquilla-Garcia N."/>
            <person name="Condie J.A."/>
            <person name="Upadhyaya H.D."/>
            <person name="Luo M.C."/>
            <person name="Thudi M."/>
            <person name="Gowda C.L."/>
            <person name="Singh N.P."/>
            <person name="Lichtenzveig J."/>
            <person name="Gali K.K."/>
            <person name="Rubio J."/>
            <person name="Nadarajan N."/>
            <person name="Dolezel J."/>
            <person name="Bansal K.C."/>
            <person name="Xu X."/>
            <person name="Edwards D."/>
            <person name="Zhang G."/>
            <person name="Kahl G."/>
            <person name="Gil J."/>
            <person name="Singh K.B."/>
            <person name="Datta S.K."/>
            <person name="Jackson S.A."/>
            <person name="Wang J."/>
            <person name="Cook D.R."/>
        </authorList>
    </citation>
    <scope>NUCLEOTIDE SEQUENCE [LARGE SCALE GENOMIC DNA]</scope>
    <source>
        <strain evidence="2">cv. CDC Frontier</strain>
    </source>
</reference>
<dbReference type="STRING" id="3827.A0A1S2YVP8"/>
<evidence type="ECO:0000313" key="3">
    <source>
        <dbReference type="RefSeq" id="XP_004510686.1"/>
    </source>
</evidence>
<feature type="region of interest" description="Disordered" evidence="1">
    <location>
        <begin position="1"/>
        <end position="20"/>
    </location>
</feature>
<dbReference type="Proteomes" id="UP000087171">
    <property type="component" value="Chromosome Ca7"/>
</dbReference>
<sequence length="320" mass="36727">MRKRLHDATSSSSAGELPPEKRIRRTKTICSCNSPRPPFLSAHSTFSWFDEDIWTEIAKFLDGKSLIMLATTNKWFRRAIMDDGIWKFVSLRDLQVPSPQRVAFKWSKLYTSAFDGSHSYKFRQQEKHIDWMRIGAFYFDSSVALLTERLNFPGELRKEESMEKMLRSHGCCFLDNIKPGIWIADLQLVRCPVCDLNTCDGTMQTLDARHIELFLCEDYQNGSWEYELVGSHDIKKRADGAAGAIFDVKHLENSSTSAVFDYKSWIGKHNDWQPKAMIAFHAVAVNTNLQDNEGLHVKYQAMRAGTNGEVVSMRISQQLL</sequence>
<reference evidence="3" key="2">
    <citation type="submission" date="2025-08" db="UniProtKB">
        <authorList>
            <consortium name="RefSeq"/>
        </authorList>
    </citation>
    <scope>IDENTIFICATION</scope>
    <source>
        <tissue evidence="3">Etiolated seedlings</tissue>
    </source>
</reference>
<dbReference type="GO" id="GO:0061458">
    <property type="term" value="P:reproductive system development"/>
    <property type="evidence" value="ECO:0007669"/>
    <property type="project" value="TreeGrafter"/>
</dbReference>
<dbReference type="PANTHER" id="PTHR47149">
    <property type="entry name" value="F-BOX PROTEIN RMF"/>
    <property type="match status" value="1"/>
</dbReference>
<dbReference type="AlphaFoldDB" id="A0A1S2YVP8"/>
<dbReference type="InterPro" id="IPR036047">
    <property type="entry name" value="F-box-like_dom_sf"/>
</dbReference>
<gene>
    <name evidence="3" type="primary">LOC101500285</name>
</gene>
<dbReference type="RefSeq" id="XP_004510686.1">
    <property type="nucleotide sequence ID" value="XM_004510629.3"/>
</dbReference>
<dbReference type="Gene3D" id="1.20.1280.50">
    <property type="match status" value="1"/>
</dbReference>